<dbReference type="EMBL" id="JACHXO010000005">
    <property type="protein sequence ID" value="MBB3195498.1"/>
    <property type="molecule type" value="Genomic_DNA"/>
</dbReference>
<dbReference type="PANTHER" id="PTHR35923">
    <property type="entry name" value="MAJOR EXTRACELLULAR ENDOGLUCANASE"/>
    <property type="match status" value="1"/>
</dbReference>
<dbReference type="GO" id="GO:0008810">
    <property type="term" value="F:cellulase activity"/>
    <property type="evidence" value="ECO:0007669"/>
    <property type="project" value="UniProtKB-EC"/>
</dbReference>
<comment type="catalytic activity">
    <reaction evidence="1">
        <text>Endohydrolysis of (1-&gt;4)-beta-D-glucosidic linkages in cellulose, lichenin and cereal beta-D-glucans.</text>
        <dbReference type="EC" id="3.2.1.4"/>
    </reaction>
</comment>
<sequence>MPATGSFALPFSVAADGRILDAQGAVVSLRGVNWFGFETPDLVAHGLWERNYKDMITQMKTLGFNAVRLPFCPMTIRSTGRPSGALNTSLNPDLANKTPLQVLDRVVAEFATNGFYVLLDHHRPDCNAISTTPQITGYSLDQWVADLQFVADRYKNVPNVFAIDLKNEPHSIGGGGAFWGTGDINNDWKLAAEKAGSAVLATNSQLLVFVEGVSDNGGRCENTDAHWWGGNIEPISCYPIDSAKIPRSKLVLSPHIYGPSVSNQPYFNDGTGFPNNMPAIWQNQLGRFMGDHAVVLGEFGGKFVDKDRQWSVKFVDWLKCKGVRNFFYWSWNPNSGDTGGILQDDWRTVSQDKYNNLKRLWDGSAADASVCR</sequence>
<dbReference type="PANTHER" id="PTHR35923:SF2">
    <property type="entry name" value="ENDOGLUCANASE"/>
    <property type="match status" value="1"/>
</dbReference>
<keyword evidence="4" id="KW-0136">Cellulose degradation</keyword>
<name>A0ABR6GTR2_9BURK</name>
<keyword evidence="6 8" id="KW-0326">Glycosidase</keyword>
<dbReference type="Pfam" id="PF00150">
    <property type="entry name" value="Cellulase"/>
    <property type="match status" value="1"/>
</dbReference>
<evidence type="ECO:0000256" key="1">
    <source>
        <dbReference type="ARBA" id="ARBA00000966"/>
    </source>
</evidence>
<protein>
    <recommendedName>
        <fullName evidence="2">cellulase</fullName>
        <ecNumber evidence="2">3.2.1.4</ecNumber>
    </recommendedName>
</protein>
<evidence type="ECO:0000256" key="7">
    <source>
        <dbReference type="ARBA" id="ARBA00023326"/>
    </source>
</evidence>
<proteinExistence type="inferred from homology"/>
<evidence type="ECO:0000259" key="9">
    <source>
        <dbReference type="Pfam" id="PF00150"/>
    </source>
</evidence>
<keyword evidence="11" id="KW-1185">Reference proteome</keyword>
<evidence type="ECO:0000256" key="4">
    <source>
        <dbReference type="ARBA" id="ARBA00023001"/>
    </source>
</evidence>
<evidence type="ECO:0000313" key="11">
    <source>
        <dbReference type="Proteomes" id="UP000574369"/>
    </source>
</evidence>
<evidence type="ECO:0000256" key="5">
    <source>
        <dbReference type="ARBA" id="ARBA00023277"/>
    </source>
</evidence>
<dbReference type="Gene3D" id="3.20.20.80">
    <property type="entry name" value="Glycosidases"/>
    <property type="match status" value="1"/>
</dbReference>
<keyword evidence="7" id="KW-0624">Polysaccharide degradation</keyword>
<evidence type="ECO:0000256" key="8">
    <source>
        <dbReference type="RuleBase" id="RU361153"/>
    </source>
</evidence>
<comment type="similarity">
    <text evidence="8">Belongs to the glycosyl hydrolase 5 (cellulase A) family.</text>
</comment>
<dbReference type="Proteomes" id="UP000574369">
    <property type="component" value="Unassembled WGS sequence"/>
</dbReference>
<dbReference type="InterPro" id="IPR017853">
    <property type="entry name" value="GH"/>
</dbReference>
<comment type="caution">
    <text evidence="10">The sequence shown here is derived from an EMBL/GenBank/DDBJ whole genome shotgun (WGS) entry which is preliminary data.</text>
</comment>
<organism evidence="10 11">
    <name type="scientific">Roseateles terrae</name>
    <dbReference type="NCBI Taxonomy" id="431060"/>
    <lineage>
        <taxon>Bacteria</taxon>
        <taxon>Pseudomonadati</taxon>
        <taxon>Pseudomonadota</taxon>
        <taxon>Betaproteobacteria</taxon>
        <taxon>Burkholderiales</taxon>
        <taxon>Sphaerotilaceae</taxon>
        <taxon>Roseateles</taxon>
    </lineage>
</organism>
<evidence type="ECO:0000256" key="2">
    <source>
        <dbReference type="ARBA" id="ARBA00012601"/>
    </source>
</evidence>
<keyword evidence="5" id="KW-0119">Carbohydrate metabolism</keyword>
<evidence type="ECO:0000313" key="10">
    <source>
        <dbReference type="EMBL" id="MBB3195498.1"/>
    </source>
</evidence>
<dbReference type="InterPro" id="IPR001547">
    <property type="entry name" value="Glyco_hydro_5"/>
</dbReference>
<feature type="domain" description="Glycoside hydrolase family 5" evidence="9">
    <location>
        <begin position="27"/>
        <end position="335"/>
    </location>
</feature>
<evidence type="ECO:0000256" key="3">
    <source>
        <dbReference type="ARBA" id="ARBA00022801"/>
    </source>
</evidence>
<gene>
    <name evidence="10" type="ORF">FHS28_002904</name>
</gene>
<evidence type="ECO:0000256" key="6">
    <source>
        <dbReference type="ARBA" id="ARBA00023295"/>
    </source>
</evidence>
<dbReference type="EC" id="3.2.1.4" evidence="2"/>
<dbReference type="SUPFAM" id="SSF51445">
    <property type="entry name" value="(Trans)glycosidases"/>
    <property type="match status" value="1"/>
</dbReference>
<reference evidence="10 11" key="1">
    <citation type="submission" date="2020-08" db="EMBL/GenBank/DDBJ databases">
        <title>Genomic Encyclopedia of Type Strains, Phase III (KMG-III): the genomes of soil and plant-associated and newly described type strains.</title>
        <authorList>
            <person name="Whitman W."/>
        </authorList>
    </citation>
    <scope>NUCLEOTIDE SEQUENCE [LARGE SCALE GENOMIC DNA]</scope>
    <source>
        <strain evidence="10 11">CECT 7247</strain>
    </source>
</reference>
<dbReference type="RefSeq" id="WP_184294888.1">
    <property type="nucleotide sequence ID" value="NZ_JACHXO010000005.1"/>
</dbReference>
<keyword evidence="3 8" id="KW-0378">Hydrolase</keyword>
<accession>A0ABR6GTR2</accession>